<evidence type="ECO:0000256" key="7">
    <source>
        <dbReference type="SAM" id="Phobius"/>
    </source>
</evidence>
<dbReference type="InterPro" id="IPR020846">
    <property type="entry name" value="MFS_dom"/>
</dbReference>
<dbReference type="GO" id="GO:0022857">
    <property type="term" value="F:transmembrane transporter activity"/>
    <property type="evidence" value="ECO:0007669"/>
    <property type="project" value="InterPro"/>
</dbReference>
<feature type="transmembrane region" description="Helical" evidence="7">
    <location>
        <begin position="214"/>
        <end position="231"/>
    </location>
</feature>
<dbReference type="AlphaFoldDB" id="A0A1E5P4C5"/>
<keyword evidence="3" id="KW-1003">Cell membrane</keyword>
<evidence type="ECO:0000256" key="1">
    <source>
        <dbReference type="ARBA" id="ARBA00004651"/>
    </source>
</evidence>
<dbReference type="OrthoDB" id="5379144at2"/>
<evidence type="ECO:0000256" key="3">
    <source>
        <dbReference type="ARBA" id="ARBA00022475"/>
    </source>
</evidence>
<dbReference type="InterPro" id="IPR011701">
    <property type="entry name" value="MFS"/>
</dbReference>
<accession>A0A1E5P4C5</accession>
<keyword evidence="6 7" id="KW-0472">Membrane</keyword>
<evidence type="ECO:0000256" key="4">
    <source>
        <dbReference type="ARBA" id="ARBA00022692"/>
    </source>
</evidence>
<keyword evidence="10" id="KW-1185">Reference proteome</keyword>
<dbReference type="GO" id="GO:0005886">
    <property type="term" value="C:plasma membrane"/>
    <property type="evidence" value="ECO:0007669"/>
    <property type="project" value="UniProtKB-SubCell"/>
</dbReference>
<keyword evidence="4 7" id="KW-0812">Transmembrane</keyword>
<dbReference type="Gene3D" id="1.20.1250.20">
    <property type="entry name" value="MFS general substrate transporter like domains"/>
    <property type="match status" value="1"/>
</dbReference>
<evidence type="ECO:0000256" key="6">
    <source>
        <dbReference type="ARBA" id="ARBA00023136"/>
    </source>
</evidence>
<protein>
    <submittedName>
        <fullName evidence="9">Transporter</fullName>
    </submittedName>
</protein>
<comment type="caution">
    <text evidence="9">The sequence shown here is derived from an EMBL/GenBank/DDBJ whole genome shotgun (WGS) entry which is preliminary data.</text>
</comment>
<reference evidence="9 10" key="1">
    <citation type="submission" date="2016-08" db="EMBL/GenBank/DDBJ databases">
        <title>Complete genome sequence of Streptomyces agglomeratus strain 6-3-2, a novel anti-MRSA actinomycete isolated from Wuli of Tebit, China.</title>
        <authorList>
            <person name="Chen X."/>
        </authorList>
    </citation>
    <scope>NUCLEOTIDE SEQUENCE [LARGE SCALE GENOMIC DNA]</scope>
    <source>
        <strain evidence="9 10">6-3-2</strain>
    </source>
</reference>
<dbReference type="Pfam" id="PF07690">
    <property type="entry name" value="MFS_1"/>
    <property type="match status" value="2"/>
</dbReference>
<dbReference type="STRING" id="285458.BGM19_29420"/>
<feature type="transmembrane region" description="Helical" evidence="7">
    <location>
        <begin position="86"/>
        <end position="113"/>
    </location>
</feature>
<dbReference type="EMBL" id="MEHJ01000001">
    <property type="protein sequence ID" value="OEJ24393.1"/>
    <property type="molecule type" value="Genomic_DNA"/>
</dbReference>
<dbReference type="SUPFAM" id="SSF103473">
    <property type="entry name" value="MFS general substrate transporter"/>
    <property type="match status" value="1"/>
</dbReference>
<feature type="transmembrane region" description="Helical" evidence="7">
    <location>
        <begin position="48"/>
        <end position="66"/>
    </location>
</feature>
<name>A0A1E5P4C5_9ACTN</name>
<dbReference type="Proteomes" id="UP000095759">
    <property type="component" value="Unassembled WGS sequence"/>
</dbReference>
<feature type="transmembrane region" description="Helical" evidence="7">
    <location>
        <begin position="277"/>
        <end position="295"/>
    </location>
</feature>
<feature type="transmembrane region" description="Helical" evidence="7">
    <location>
        <begin position="164"/>
        <end position="183"/>
    </location>
</feature>
<dbReference type="InterPro" id="IPR036259">
    <property type="entry name" value="MFS_trans_sf"/>
</dbReference>
<sequence>MSAQPRQQLPRGFWWLWASTLVNRAGLFVLPFLTLYLTVERGYSATTAGVMVALYSLGGILGSLAGGSLTDRWGRRPTMLTGQLGAAAFTLGLGFAEHLAMIALLMTALGVTLKMSQPAMGAMLADIVPAEARPRAYSLNYWALNLGFSVSALSAGALATFGYVTLYVVDAATTLLCALLVFLKLPETRPEKPPATARAPEAPRASMATVLRDRRFMCLVGLNLLVVMVFTQRHVALPLSTAEAGLSTTEYGTVAAVNGVMIVTLQLLVTRYTRIRLAHRVLGAGALLVGASAVLNATADTLLLFCLAAVVYTLGEIVYVPTSEAQVPAMAPAHARGRYEGVMVLSWSVGGFVAPLTSGVVIDAYGTDALWAVCTVFGVLAALGYVALFRTRAPRDTAPPPVRTVPQE</sequence>
<gene>
    <name evidence="9" type="ORF">AS594_07685</name>
</gene>
<dbReference type="InterPro" id="IPR050171">
    <property type="entry name" value="MFS_Transporters"/>
</dbReference>
<evidence type="ECO:0000313" key="9">
    <source>
        <dbReference type="EMBL" id="OEJ24393.1"/>
    </source>
</evidence>
<dbReference type="PANTHER" id="PTHR23517">
    <property type="entry name" value="RESISTANCE PROTEIN MDTM, PUTATIVE-RELATED-RELATED"/>
    <property type="match status" value="1"/>
</dbReference>
<keyword evidence="2" id="KW-0813">Transport</keyword>
<feature type="transmembrane region" description="Helical" evidence="7">
    <location>
        <begin position="251"/>
        <end position="270"/>
    </location>
</feature>
<keyword evidence="5 7" id="KW-1133">Transmembrane helix</keyword>
<evidence type="ECO:0000256" key="5">
    <source>
        <dbReference type="ARBA" id="ARBA00022989"/>
    </source>
</evidence>
<proteinExistence type="predicted"/>
<dbReference type="CDD" id="cd17329">
    <property type="entry name" value="MFS_MdtH_MDR_like"/>
    <property type="match status" value="1"/>
</dbReference>
<evidence type="ECO:0000259" key="8">
    <source>
        <dbReference type="PROSITE" id="PS50850"/>
    </source>
</evidence>
<dbReference type="RefSeq" id="WP_069933239.1">
    <property type="nucleotide sequence ID" value="NZ_MEHJ01000001.1"/>
</dbReference>
<feature type="transmembrane region" description="Helical" evidence="7">
    <location>
        <begin position="12"/>
        <end position="36"/>
    </location>
</feature>
<evidence type="ECO:0000256" key="2">
    <source>
        <dbReference type="ARBA" id="ARBA00022448"/>
    </source>
</evidence>
<evidence type="ECO:0000313" key="10">
    <source>
        <dbReference type="Proteomes" id="UP000095759"/>
    </source>
</evidence>
<organism evidence="9 10">
    <name type="scientific">Streptomyces agglomeratus</name>
    <dbReference type="NCBI Taxonomy" id="285458"/>
    <lineage>
        <taxon>Bacteria</taxon>
        <taxon>Bacillati</taxon>
        <taxon>Actinomycetota</taxon>
        <taxon>Actinomycetes</taxon>
        <taxon>Kitasatosporales</taxon>
        <taxon>Streptomycetaceae</taxon>
        <taxon>Streptomyces</taxon>
    </lineage>
</organism>
<comment type="subcellular location">
    <subcellularLocation>
        <location evidence="1">Cell membrane</location>
        <topology evidence="1">Multi-pass membrane protein</topology>
    </subcellularLocation>
</comment>
<dbReference type="PROSITE" id="PS50850">
    <property type="entry name" value="MFS"/>
    <property type="match status" value="1"/>
</dbReference>
<dbReference type="PANTHER" id="PTHR23517:SF2">
    <property type="entry name" value="MULTIDRUG RESISTANCE PROTEIN MDTH"/>
    <property type="match status" value="1"/>
</dbReference>
<feature type="transmembrane region" description="Helical" evidence="7">
    <location>
        <begin position="341"/>
        <end position="362"/>
    </location>
</feature>
<feature type="transmembrane region" description="Helical" evidence="7">
    <location>
        <begin position="368"/>
        <end position="388"/>
    </location>
</feature>
<feature type="domain" description="Major facilitator superfamily (MFS) profile" evidence="8">
    <location>
        <begin position="1"/>
        <end position="396"/>
    </location>
</feature>
<feature type="transmembrane region" description="Helical" evidence="7">
    <location>
        <begin position="301"/>
        <end position="320"/>
    </location>
</feature>